<comment type="caution">
    <text evidence="2">The sequence shown here is derived from an EMBL/GenBank/DDBJ whole genome shotgun (WGS) entry which is preliminary data.</text>
</comment>
<reference evidence="2" key="1">
    <citation type="submission" date="2023-01" db="EMBL/GenBank/DDBJ databases">
        <title>The chitinases involved in constricting ring structure development in the nematode-trapping fungus Drechslerella dactyloides.</title>
        <authorList>
            <person name="Wang R."/>
            <person name="Zhang L."/>
            <person name="Tang P."/>
            <person name="Li S."/>
            <person name="Liang L."/>
        </authorList>
    </citation>
    <scope>NUCLEOTIDE SEQUENCE</scope>
    <source>
        <strain evidence="2">YMF1.00031</strain>
    </source>
</reference>
<name>A0AAD6J2F9_DREDA</name>
<keyword evidence="3" id="KW-1185">Reference proteome</keyword>
<organism evidence="2 3">
    <name type="scientific">Drechslerella dactyloides</name>
    <name type="common">Nematode-trapping fungus</name>
    <name type="synonym">Arthrobotrys dactyloides</name>
    <dbReference type="NCBI Taxonomy" id="74499"/>
    <lineage>
        <taxon>Eukaryota</taxon>
        <taxon>Fungi</taxon>
        <taxon>Dikarya</taxon>
        <taxon>Ascomycota</taxon>
        <taxon>Pezizomycotina</taxon>
        <taxon>Orbiliomycetes</taxon>
        <taxon>Orbiliales</taxon>
        <taxon>Orbiliaceae</taxon>
        <taxon>Drechslerella</taxon>
    </lineage>
</organism>
<protein>
    <submittedName>
        <fullName evidence="2">Uncharacterized protein</fullName>
    </submittedName>
</protein>
<evidence type="ECO:0000313" key="3">
    <source>
        <dbReference type="Proteomes" id="UP001221413"/>
    </source>
</evidence>
<dbReference type="Proteomes" id="UP001221413">
    <property type="component" value="Unassembled WGS sequence"/>
</dbReference>
<feature type="region of interest" description="Disordered" evidence="1">
    <location>
        <begin position="26"/>
        <end position="45"/>
    </location>
</feature>
<evidence type="ECO:0000256" key="1">
    <source>
        <dbReference type="SAM" id="MobiDB-lite"/>
    </source>
</evidence>
<evidence type="ECO:0000313" key="2">
    <source>
        <dbReference type="EMBL" id="KAJ6261990.1"/>
    </source>
</evidence>
<accession>A0AAD6J2F9</accession>
<dbReference type="EMBL" id="JAQGDS010000003">
    <property type="protein sequence ID" value="KAJ6261990.1"/>
    <property type="molecule type" value="Genomic_DNA"/>
</dbReference>
<sequence length="92" mass="10237">MPVVCLLCSLAEDRLRRKKEKNKSIPDLLVTPVGSKSPRHGMGNWLIDPPQARDIHFDFPNRGLPPTPVERCCWNSCNCNCTALHGAPGDMI</sequence>
<proteinExistence type="predicted"/>
<dbReference type="AlphaFoldDB" id="A0AAD6J2F9"/>
<gene>
    <name evidence="2" type="ORF">Dda_2791</name>
</gene>